<organism evidence="1 2">
    <name type="scientific">Allacma fusca</name>
    <dbReference type="NCBI Taxonomy" id="39272"/>
    <lineage>
        <taxon>Eukaryota</taxon>
        <taxon>Metazoa</taxon>
        <taxon>Ecdysozoa</taxon>
        <taxon>Arthropoda</taxon>
        <taxon>Hexapoda</taxon>
        <taxon>Collembola</taxon>
        <taxon>Symphypleona</taxon>
        <taxon>Sminthuridae</taxon>
        <taxon>Allacma</taxon>
    </lineage>
</organism>
<dbReference type="AlphaFoldDB" id="A0A8J2L6B2"/>
<comment type="caution">
    <text evidence="1">The sequence shown here is derived from an EMBL/GenBank/DDBJ whole genome shotgun (WGS) entry which is preliminary data.</text>
</comment>
<evidence type="ECO:0000313" key="2">
    <source>
        <dbReference type="Proteomes" id="UP000708208"/>
    </source>
</evidence>
<reference evidence="1" key="1">
    <citation type="submission" date="2021-06" db="EMBL/GenBank/DDBJ databases">
        <authorList>
            <person name="Hodson N. C."/>
            <person name="Mongue J. A."/>
            <person name="Jaron S. K."/>
        </authorList>
    </citation>
    <scope>NUCLEOTIDE SEQUENCE</scope>
</reference>
<accession>A0A8J2L6B2</accession>
<dbReference type="Proteomes" id="UP000708208">
    <property type="component" value="Unassembled WGS sequence"/>
</dbReference>
<name>A0A8J2L6B2_9HEXA</name>
<feature type="non-terminal residue" evidence="1">
    <location>
        <position position="56"/>
    </location>
</feature>
<protein>
    <submittedName>
        <fullName evidence="1">Uncharacterized protein</fullName>
    </submittedName>
</protein>
<evidence type="ECO:0000313" key="1">
    <source>
        <dbReference type="EMBL" id="CAG7816408.1"/>
    </source>
</evidence>
<sequence>TGISIFQMGKKFLHVRVGIGKNDIFGKSLWVVNSAVASQWDIKFKIIKILIYVQKV</sequence>
<keyword evidence="2" id="KW-1185">Reference proteome</keyword>
<gene>
    <name evidence="1" type="ORF">AFUS01_LOCUS27031</name>
</gene>
<dbReference type="EMBL" id="CAJVCH010369822">
    <property type="protein sequence ID" value="CAG7816408.1"/>
    <property type="molecule type" value="Genomic_DNA"/>
</dbReference>
<proteinExistence type="predicted"/>